<proteinExistence type="predicted"/>
<gene>
    <name evidence="1" type="ORF">CIPAW_11G209100</name>
</gene>
<evidence type="ECO:0000313" key="2">
    <source>
        <dbReference type="Proteomes" id="UP000811609"/>
    </source>
</evidence>
<organism evidence="1 2">
    <name type="scientific">Carya illinoinensis</name>
    <name type="common">Pecan</name>
    <dbReference type="NCBI Taxonomy" id="32201"/>
    <lineage>
        <taxon>Eukaryota</taxon>
        <taxon>Viridiplantae</taxon>
        <taxon>Streptophyta</taxon>
        <taxon>Embryophyta</taxon>
        <taxon>Tracheophyta</taxon>
        <taxon>Spermatophyta</taxon>
        <taxon>Magnoliopsida</taxon>
        <taxon>eudicotyledons</taxon>
        <taxon>Gunneridae</taxon>
        <taxon>Pentapetalae</taxon>
        <taxon>rosids</taxon>
        <taxon>fabids</taxon>
        <taxon>Fagales</taxon>
        <taxon>Juglandaceae</taxon>
        <taxon>Carya</taxon>
    </lineage>
</organism>
<accession>A0A8T1P237</accession>
<reference evidence="1" key="1">
    <citation type="submission" date="2020-12" db="EMBL/GenBank/DDBJ databases">
        <title>WGS assembly of Carya illinoinensis cv. Pawnee.</title>
        <authorList>
            <person name="Platts A."/>
            <person name="Shu S."/>
            <person name="Wright S."/>
            <person name="Barry K."/>
            <person name="Edger P."/>
            <person name="Pires J.C."/>
            <person name="Schmutz J."/>
        </authorList>
    </citation>
    <scope>NUCLEOTIDE SEQUENCE</scope>
    <source>
        <tissue evidence="1">Leaf</tissue>
    </source>
</reference>
<dbReference type="EMBL" id="CM031819">
    <property type="protein sequence ID" value="KAG6637879.1"/>
    <property type="molecule type" value="Genomic_DNA"/>
</dbReference>
<sequence>MPRQFMSLWAFWLEVFPKMIRSLSKRRCEIEGPCLLMVIPLMFP</sequence>
<protein>
    <submittedName>
        <fullName evidence="1">Uncharacterized protein</fullName>
    </submittedName>
</protein>
<dbReference type="Proteomes" id="UP000811609">
    <property type="component" value="Chromosome 11"/>
</dbReference>
<evidence type="ECO:0000313" key="1">
    <source>
        <dbReference type="EMBL" id="KAG6637879.1"/>
    </source>
</evidence>
<comment type="caution">
    <text evidence="1">The sequence shown here is derived from an EMBL/GenBank/DDBJ whole genome shotgun (WGS) entry which is preliminary data.</text>
</comment>
<keyword evidence="2" id="KW-1185">Reference proteome</keyword>
<name>A0A8T1P237_CARIL</name>
<dbReference type="AlphaFoldDB" id="A0A8T1P237"/>